<gene>
    <name evidence="2" type="ORF">L9F63_002391</name>
</gene>
<feature type="transmembrane region" description="Helical" evidence="1">
    <location>
        <begin position="12"/>
        <end position="32"/>
    </location>
</feature>
<evidence type="ECO:0000313" key="2">
    <source>
        <dbReference type="EMBL" id="KAJ9585800.1"/>
    </source>
</evidence>
<comment type="caution">
    <text evidence="2">The sequence shown here is derived from an EMBL/GenBank/DDBJ whole genome shotgun (WGS) entry which is preliminary data.</text>
</comment>
<dbReference type="Proteomes" id="UP001233999">
    <property type="component" value="Unassembled WGS sequence"/>
</dbReference>
<evidence type="ECO:0000256" key="1">
    <source>
        <dbReference type="SAM" id="Phobius"/>
    </source>
</evidence>
<feature type="transmembrane region" description="Helical" evidence="1">
    <location>
        <begin position="38"/>
        <end position="64"/>
    </location>
</feature>
<reference evidence="2" key="2">
    <citation type="submission" date="2023-05" db="EMBL/GenBank/DDBJ databases">
        <authorList>
            <person name="Fouks B."/>
        </authorList>
    </citation>
    <scope>NUCLEOTIDE SEQUENCE</scope>
    <source>
        <strain evidence="2">Stay&amp;Tobe</strain>
        <tissue evidence="2">Testes</tissue>
    </source>
</reference>
<organism evidence="2 3">
    <name type="scientific">Diploptera punctata</name>
    <name type="common">Pacific beetle cockroach</name>
    <dbReference type="NCBI Taxonomy" id="6984"/>
    <lineage>
        <taxon>Eukaryota</taxon>
        <taxon>Metazoa</taxon>
        <taxon>Ecdysozoa</taxon>
        <taxon>Arthropoda</taxon>
        <taxon>Hexapoda</taxon>
        <taxon>Insecta</taxon>
        <taxon>Pterygota</taxon>
        <taxon>Neoptera</taxon>
        <taxon>Polyneoptera</taxon>
        <taxon>Dictyoptera</taxon>
        <taxon>Blattodea</taxon>
        <taxon>Blaberoidea</taxon>
        <taxon>Blaberidae</taxon>
        <taxon>Diplopterinae</taxon>
        <taxon>Diploptera</taxon>
    </lineage>
</organism>
<dbReference type="EMBL" id="JASPKZ010007248">
    <property type="protein sequence ID" value="KAJ9585800.1"/>
    <property type="molecule type" value="Genomic_DNA"/>
</dbReference>
<dbReference type="AlphaFoldDB" id="A0AAD7ZRY9"/>
<sequence>MVGRAIHESKQVEEIFGFYFSWFWVGGTPIILSKNVSWYTFCSAFLIINCCACLGTIVADIFVIRRYAE</sequence>
<reference evidence="2" key="1">
    <citation type="journal article" date="2023" name="IScience">
        <title>Live-bearing cockroach genome reveals convergent evolutionary mechanisms linked to viviparity in insects and beyond.</title>
        <authorList>
            <person name="Fouks B."/>
            <person name="Harrison M.C."/>
            <person name="Mikhailova A.A."/>
            <person name="Marchal E."/>
            <person name="English S."/>
            <person name="Carruthers M."/>
            <person name="Jennings E.C."/>
            <person name="Chiamaka E.L."/>
            <person name="Frigard R.A."/>
            <person name="Pippel M."/>
            <person name="Attardo G.M."/>
            <person name="Benoit J.B."/>
            <person name="Bornberg-Bauer E."/>
            <person name="Tobe S.S."/>
        </authorList>
    </citation>
    <scope>NUCLEOTIDE SEQUENCE</scope>
    <source>
        <strain evidence="2">Stay&amp;Tobe</strain>
    </source>
</reference>
<keyword evidence="1" id="KW-1133">Transmembrane helix</keyword>
<feature type="non-terminal residue" evidence="2">
    <location>
        <position position="69"/>
    </location>
</feature>
<name>A0AAD7ZRY9_DIPPU</name>
<keyword evidence="1" id="KW-0812">Transmembrane</keyword>
<protein>
    <submittedName>
        <fullName evidence="2">Uncharacterized protein</fullName>
    </submittedName>
</protein>
<accession>A0AAD7ZRY9</accession>
<evidence type="ECO:0000313" key="3">
    <source>
        <dbReference type="Proteomes" id="UP001233999"/>
    </source>
</evidence>
<proteinExistence type="predicted"/>
<keyword evidence="1" id="KW-0472">Membrane</keyword>
<keyword evidence="3" id="KW-1185">Reference proteome</keyword>